<feature type="non-terminal residue" evidence="1">
    <location>
        <position position="1"/>
    </location>
</feature>
<keyword evidence="2" id="KW-1185">Reference proteome</keyword>
<sequence length="58" mass="6834">HLQDLDLPVSCWPHINSVECRLSRPTFLAQLRRASSSNGWLCFFLWFLCKIFHKNTEA</sequence>
<name>A0AAD8EMJ5_DIPPU</name>
<dbReference type="EMBL" id="JASPKZ010002078">
    <property type="protein sequence ID" value="KAJ9596245.1"/>
    <property type="molecule type" value="Genomic_DNA"/>
</dbReference>
<organism evidence="1 2">
    <name type="scientific">Diploptera punctata</name>
    <name type="common">Pacific beetle cockroach</name>
    <dbReference type="NCBI Taxonomy" id="6984"/>
    <lineage>
        <taxon>Eukaryota</taxon>
        <taxon>Metazoa</taxon>
        <taxon>Ecdysozoa</taxon>
        <taxon>Arthropoda</taxon>
        <taxon>Hexapoda</taxon>
        <taxon>Insecta</taxon>
        <taxon>Pterygota</taxon>
        <taxon>Neoptera</taxon>
        <taxon>Polyneoptera</taxon>
        <taxon>Dictyoptera</taxon>
        <taxon>Blattodea</taxon>
        <taxon>Blaberoidea</taxon>
        <taxon>Blaberidae</taxon>
        <taxon>Diplopterinae</taxon>
        <taxon>Diploptera</taxon>
    </lineage>
</organism>
<evidence type="ECO:0000313" key="1">
    <source>
        <dbReference type="EMBL" id="KAJ9596245.1"/>
    </source>
</evidence>
<reference evidence="1" key="2">
    <citation type="submission" date="2023-05" db="EMBL/GenBank/DDBJ databases">
        <authorList>
            <person name="Fouks B."/>
        </authorList>
    </citation>
    <scope>NUCLEOTIDE SEQUENCE</scope>
    <source>
        <strain evidence="1">Stay&amp;Tobe</strain>
        <tissue evidence="1">Testes</tissue>
    </source>
</reference>
<evidence type="ECO:0000313" key="2">
    <source>
        <dbReference type="Proteomes" id="UP001233999"/>
    </source>
</evidence>
<protein>
    <submittedName>
        <fullName evidence="1">Uncharacterized protein</fullName>
    </submittedName>
</protein>
<feature type="non-terminal residue" evidence="1">
    <location>
        <position position="58"/>
    </location>
</feature>
<dbReference type="Proteomes" id="UP001233999">
    <property type="component" value="Unassembled WGS sequence"/>
</dbReference>
<dbReference type="AlphaFoldDB" id="A0AAD8EMJ5"/>
<gene>
    <name evidence="1" type="ORF">L9F63_027132</name>
</gene>
<proteinExistence type="predicted"/>
<accession>A0AAD8EMJ5</accession>
<comment type="caution">
    <text evidence="1">The sequence shown here is derived from an EMBL/GenBank/DDBJ whole genome shotgun (WGS) entry which is preliminary data.</text>
</comment>
<reference evidence="1" key="1">
    <citation type="journal article" date="2023" name="IScience">
        <title>Live-bearing cockroach genome reveals convergent evolutionary mechanisms linked to viviparity in insects and beyond.</title>
        <authorList>
            <person name="Fouks B."/>
            <person name="Harrison M.C."/>
            <person name="Mikhailova A.A."/>
            <person name="Marchal E."/>
            <person name="English S."/>
            <person name="Carruthers M."/>
            <person name="Jennings E.C."/>
            <person name="Chiamaka E.L."/>
            <person name="Frigard R.A."/>
            <person name="Pippel M."/>
            <person name="Attardo G.M."/>
            <person name="Benoit J.B."/>
            <person name="Bornberg-Bauer E."/>
            <person name="Tobe S.S."/>
        </authorList>
    </citation>
    <scope>NUCLEOTIDE SEQUENCE</scope>
    <source>
        <strain evidence="1">Stay&amp;Tobe</strain>
    </source>
</reference>